<reference evidence="2 3" key="1">
    <citation type="submission" date="2021-07" db="EMBL/GenBank/DDBJ databases">
        <title>Karlodiniumbacter phycospheric gen. nov., sp. nov., a phycosphere bacterium isolated from karlodinium veneficum.</title>
        <authorList>
            <person name="Peng Y."/>
            <person name="Jiang L."/>
            <person name="Lee J."/>
        </authorList>
    </citation>
    <scope>NUCLEOTIDE SEQUENCE</scope>
    <source>
        <strain evidence="2 3">N5</strain>
    </source>
</reference>
<feature type="signal peptide" evidence="1">
    <location>
        <begin position="1"/>
        <end position="23"/>
    </location>
</feature>
<protein>
    <recommendedName>
        <fullName evidence="4">SH3 domain-containing protein</fullName>
    </recommendedName>
</protein>
<keyword evidence="1" id="KW-0732">Signal</keyword>
<accession>A0A975TRQ8</accession>
<proteinExistence type="predicted"/>
<organism evidence="2">
    <name type="scientific">Gymnodinialimonas phycosphaerae</name>
    <dbReference type="NCBI Taxonomy" id="2841589"/>
    <lineage>
        <taxon>Bacteria</taxon>
        <taxon>Pseudomonadati</taxon>
        <taxon>Pseudomonadota</taxon>
        <taxon>Alphaproteobacteria</taxon>
        <taxon>Rhodobacterales</taxon>
        <taxon>Paracoccaceae</taxon>
        <taxon>Gymnodinialimonas</taxon>
    </lineage>
</organism>
<dbReference type="Proteomes" id="UP000693972">
    <property type="component" value="Unassembled WGS sequence"/>
</dbReference>
<evidence type="ECO:0008006" key="4">
    <source>
        <dbReference type="Google" id="ProtNLM"/>
    </source>
</evidence>
<dbReference type="EMBL" id="JAIMBW010000001">
    <property type="protein sequence ID" value="MBY4893274.1"/>
    <property type="molecule type" value="Genomic_DNA"/>
</dbReference>
<evidence type="ECO:0000256" key="1">
    <source>
        <dbReference type="SAM" id="SignalP"/>
    </source>
</evidence>
<name>A0A975TRQ8_9RHOB</name>
<dbReference type="RefSeq" id="WP_257892975.1">
    <property type="nucleotide sequence ID" value="NZ_JAIMBW010000001.1"/>
</dbReference>
<evidence type="ECO:0000313" key="2">
    <source>
        <dbReference type="EMBL" id="QXL86005.1"/>
    </source>
</evidence>
<evidence type="ECO:0000313" key="3">
    <source>
        <dbReference type="Proteomes" id="UP000693972"/>
    </source>
</evidence>
<feature type="chain" id="PRO_5037294543" description="SH3 domain-containing protein" evidence="1">
    <location>
        <begin position="24"/>
        <end position="152"/>
    </location>
</feature>
<dbReference type="AlphaFoldDB" id="A0A975TRQ8"/>
<keyword evidence="3" id="KW-1185">Reference proteome</keyword>
<dbReference type="Gene3D" id="2.30.30.40">
    <property type="entry name" value="SH3 Domains"/>
    <property type="match status" value="1"/>
</dbReference>
<dbReference type="EMBL" id="CP078073">
    <property type="protein sequence ID" value="QXL86005.1"/>
    <property type="molecule type" value="Genomic_DNA"/>
</dbReference>
<sequence>MRTLKTLAFAVSAALSVTSAASADGYTPNGYTGYNSPAVQTYYAPGSGYGPVNITYHGQGYGNGNGYGNQGGHAVTFYRVHGVSSHDHLNVRHGPGVRNHVVYHLPYNARGIQVGNCAQISTSYGPATWCTVAYQGYQRGWVNARYLAVDHH</sequence>
<gene>
    <name evidence="2" type="ORF">KUL25_10910</name>
</gene>